<dbReference type="Pfam" id="PF07963">
    <property type="entry name" value="N_methyl"/>
    <property type="match status" value="1"/>
</dbReference>
<dbReference type="AlphaFoldDB" id="A0A4S5C998"/>
<dbReference type="Pfam" id="PF16074">
    <property type="entry name" value="PilW"/>
    <property type="match status" value="1"/>
</dbReference>
<dbReference type="Proteomes" id="UP000309618">
    <property type="component" value="Unassembled WGS sequence"/>
</dbReference>
<proteinExistence type="predicted"/>
<evidence type="ECO:0000256" key="1">
    <source>
        <dbReference type="SAM" id="Phobius"/>
    </source>
</evidence>
<reference evidence="2 3" key="1">
    <citation type="submission" date="2019-04" db="EMBL/GenBank/DDBJ databases">
        <title>Comparative genomics of Aeromonas veronii strains pathogenic to fish.</title>
        <authorList>
            <person name="Cascarano M.C."/>
            <person name="Smyrli M."/>
            <person name="Katharios P."/>
        </authorList>
    </citation>
    <scope>NUCLEOTIDE SEQUENCE [LARGE SCALE GENOMIC DNA]</scope>
    <source>
        <strain evidence="2 3">XU1</strain>
    </source>
</reference>
<dbReference type="EMBL" id="SSUX01000017">
    <property type="protein sequence ID" value="THJ40773.1"/>
    <property type="molecule type" value="Genomic_DNA"/>
</dbReference>
<gene>
    <name evidence="2" type="ORF">E8Q35_19060</name>
</gene>
<dbReference type="InterPro" id="IPR012902">
    <property type="entry name" value="N_methyl_site"/>
</dbReference>
<dbReference type="GO" id="GO:0043683">
    <property type="term" value="P:type IV pilus assembly"/>
    <property type="evidence" value="ECO:0007669"/>
    <property type="project" value="InterPro"/>
</dbReference>
<organism evidence="2 3">
    <name type="scientific">Aeromonas veronii</name>
    <dbReference type="NCBI Taxonomy" id="654"/>
    <lineage>
        <taxon>Bacteria</taxon>
        <taxon>Pseudomonadati</taxon>
        <taxon>Pseudomonadota</taxon>
        <taxon>Gammaproteobacteria</taxon>
        <taxon>Aeromonadales</taxon>
        <taxon>Aeromonadaceae</taxon>
        <taxon>Aeromonas</taxon>
    </lineage>
</organism>
<name>A0A4S5C998_AERVE</name>
<dbReference type="PROSITE" id="PS00409">
    <property type="entry name" value="PROKAR_NTER_METHYL"/>
    <property type="match status" value="1"/>
</dbReference>
<dbReference type="RefSeq" id="WP_081990704.1">
    <property type="nucleotide sequence ID" value="NZ_NKVZ01000017.1"/>
</dbReference>
<keyword evidence="1" id="KW-0812">Transmembrane</keyword>
<keyword evidence="1" id="KW-1133">Transmembrane helix</keyword>
<keyword evidence="1" id="KW-0472">Membrane</keyword>
<dbReference type="InterPro" id="IPR032092">
    <property type="entry name" value="PilW"/>
</dbReference>
<protein>
    <submittedName>
        <fullName evidence="2">Pilus assembly protein PilW</fullName>
    </submittedName>
</protein>
<evidence type="ECO:0000313" key="3">
    <source>
        <dbReference type="Proteomes" id="UP000309618"/>
    </source>
</evidence>
<evidence type="ECO:0000313" key="2">
    <source>
        <dbReference type="EMBL" id="THJ40773.1"/>
    </source>
</evidence>
<feature type="transmembrane region" description="Helical" evidence="1">
    <location>
        <begin position="12"/>
        <end position="31"/>
    </location>
</feature>
<accession>A0A4S5C998</accession>
<comment type="caution">
    <text evidence="2">The sequence shown here is derived from an EMBL/GenBank/DDBJ whole genome shotgun (WGS) entry which is preliminary data.</text>
</comment>
<sequence>MNSRGFTLVEWLVAMLLGLFLLAGVFTVFVMSRSSSEDAFDQSELQENGRLAIRLISQDIKWAGFFGAYTGQPVQIGPSLRNDIVIDDDDDCLDERDVGSLPSNKAPIRGLWVSRVSATKSLGGLTCIKEADRVANSDVISIKRLVGRPIPETEILDENRFYMATNSQEARVIRGIKGSNTRPIFGANNESQLWEYQHYIYYLSQDHGIPVLRKRYLTANSGSFEIGGAMAEGVENMVMMFGVDDSVIPDGRIDRYLSADQMTTQLWNEGRVLGVRLFLLIRAAKESARYKNNNTYQLGNLPPIKGNGDGYRRLLLESSIALRNPQIVTRSGT</sequence>